<keyword evidence="3" id="KW-1185">Reference proteome</keyword>
<organism evidence="2 3">
    <name type="scientific">Entotheonella factor</name>
    <dbReference type="NCBI Taxonomy" id="1429438"/>
    <lineage>
        <taxon>Bacteria</taxon>
        <taxon>Pseudomonadati</taxon>
        <taxon>Nitrospinota/Tectimicrobiota group</taxon>
        <taxon>Candidatus Tectimicrobiota</taxon>
        <taxon>Candidatus Entotheonellia</taxon>
        <taxon>Candidatus Entotheonellales</taxon>
        <taxon>Candidatus Entotheonellaceae</taxon>
        <taxon>Candidatus Entotheonella</taxon>
    </lineage>
</organism>
<accession>W4LPL3</accession>
<comment type="caution">
    <text evidence="2">The sequence shown here is derived from an EMBL/GenBank/DDBJ whole genome shotgun (WGS) entry which is preliminary data.</text>
</comment>
<sequence length="191" mass="21380">MFKKHSLLILIGLSLVASAAFASFEDRSIACYELSTFPNERYKLNIEPHSFLTSGEEEGYKQFTFSVHGNHVGTCGDSSVRTVVGTIVSTVPFGRDGKVRMGLVSFNTTGVPNFCRDVKINCISDGRTSFPPRKFKCFGQNQFDAEFEFRLRRVNEKDDLKRTPSSRQKYDQIKIEGNVPFALPAYTVAGV</sequence>
<protein>
    <submittedName>
        <fullName evidence="2">Uncharacterized protein</fullName>
    </submittedName>
</protein>
<feature type="signal peptide" evidence="1">
    <location>
        <begin position="1"/>
        <end position="22"/>
    </location>
</feature>
<evidence type="ECO:0000313" key="3">
    <source>
        <dbReference type="Proteomes" id="UP000019141"/>
    </source>
</evidence>
<feature type="chain" id="PRO_5004846024" evidence="1">
    <location>
        <begin position="23"/>
        <end position="191"/>
    </location>
</feature>
<keyword evidence="1" id="KW-0732">Signal</keyword>
<dbReference type="Proteomes" id="UP000019141">
    <property type="component" value="Unassembled WGS sequence"/>
</dbReference>
<proteinExistence type="predicted"/>
<evidence type="ECO:0000256" key="1">
    <source>
        <dbReference type="SAM" id="SignalP"/>
    </source>
</evidence>
<gene>
    <name evidence="2" type="ORF">ETSY1_15360</name>
</gene>
<dbReference type="EMBL" id="AZHW01000457">
    <property type="protein sequence ID" value="ETW99346.1"/>
    <property type="molecule type" value="Genomic_DNA"/>
</dbReference>
<evidence type="ECO:0000313" key="2">
    <source>
        <dbReference type="EMBL" id="ETW99346.1"/>
    </source>
</evidence>
<reference evidence="2 3" key="1">
    <citation type="journal article" date="2014" name="Nature">
        <title>An environmental bacterial taxon with a large and distinct metabolic repertoire.</title>
        <authorList>
            <person name="Wilson M.C."/>
            <person name="Mori T."/>
            <person name="Ruckert C."/>
            <person name="Uria A.R."/>
            <person name="Helf M.J."/>
            <person name="Takada K."/>
            <person name="Gernert C."/>
            <person name="Steffens U.A."/>
            <person name="Heycke N."/>
            <person name="Schmitt S."/>
            <person name="Rinke C."/>
            <person name="Helfrich E.J."/>
            <person name="Brachmann A.O."/>
            <person name="Gurgui C."/>
            <person name="Wakimoto T."/>
            <person name="Kracht M."/>
            <person name="Crusemann M."/>
            <person name="Hentschel U."/>
            <person name="Abe I."/>
            <person name="Matsunaga S."/>
            <person name="Kalinowski J."/>
            <person name="Takeyama H."/>
            <person name="Piel J."/>
        </authorList>
    </citation>
    <scope>NUCLEOTIDE SEQUENCE [LARGE SCALE GENOMIC DNA]</scope>
    <source>
        <strain evidence="3">TSY1</strain>
    </source>
</reference>
<dbReference type="HOGENOM" id="CLU_1419144_0_0_7"/>
<name>W4LPL3_ENTF1</name>
<dbReference type="AlphaFoldDB" id="W4LPL3"/>